<gene>
    <name evidence="11" type="ORF">AB1Y20_014660</name>
</gene>
<dbReference type="InterPro" id="IPR020472">
    <property type="entry name" value="WD40_PAC1"/>
</dbReference>
<dbReference type="AlphaFoldDB" id="A0AB34IC34"/>
<comment type="similarity">
    <text evidence="7">Belongs to the WD repeat SMU1 family.</text>
</comment>
<evidence type="ECO:0000256" key="3">
    <source>
        <dbReference type="ARBA" id="ARBA00022664"/>
    </source>
</evidence>
<dbReference type="SMART" id="SM00667">
    <property type="entry name" value="LisH"/>
    <property type="match status" value="1"/>
</dbReference>
<evidence type="ECO:0000256" key="2">
    <source>
        <dbReference type="ARBA" id="ARBA00022574"/>
    </source>
</evidence>
<dbReference type="Pfam" id="PF00400">
    <property type="entry name" value="WD40"/>
    <property type="match status" value="4"/>
</dbReference>
<dbReference type="InterPro" id="IPR036322">
    <property type="entry name" value="WD40_repeat_dom_sf"/>
</dbReference>
<comment type="subcellular location">
    <subcellularLocation>
        <location evidence="1">Nucleus speckle</location>
    </subcellularLocation>
</comment>
<dbReference type="EMBL" id="JBGBPQ010000030">
    <property type="protein sequence ID" value="KAL1496027.1"/>
    <property type="molecule type" value="Genomic_DNA"/>
</dbReference>
<feature type="repeat" description="WD" evidence="9">
    <location>
        <begin position="225"/>
        <end position="254"/>
    </location>
</feature>
<dbReference type="InterPro" id="IPR054532">
    <property type="entry name" value="TPL_SMU1_LisH-like"/>
</dbReference>
<dbReference type="InterPro" id="IPR001680">
    <property type="entry name" value="WD40_rpt"/>
</dbReference>
<dbReference type="PROSITE" id="PS50896">
    <property type="entry name" value="LISH"/>
    <property type="match status" value="1"/>
</dbReference>
<evidence type="ECO:0000256" key="1">
    <source>
        <dbReference type="ARBA" id="ARBA00004324"/>
    </source>
</evidence>
<name>A0AB34IC34_PRYPA</name>
<comment type="caution">
    <text evidence="11">The sequence shown here is derived from an EMBL/GenBank/DDBJ whole genome shotgun (WGS) entry which is preliminary data.</text>
</comment>
<feature type="repeat" description="WD" evidence="9">
    <location>
        <begin position="263"/>
        <end position="304"/>
    </location>
</feature>
<dbReference type="Pfam" id="PF17814">
    <property type="entry name" value="LisH_TPL"/>
    <property type="match status" value="1"/>
</dbReference>
<dbReference type="Gene3D" id="2.130.10.10">
    <property type="entry name" value="YVTN repeat-like/Quinoprotein amine dehydrogenase"/>
    <property type="match status" value="1"/>
</dbReference>
<proteinExistence type="inferred from homology"/>
<dbReference type="InterPro" id="IPR006594">
    <property type="entry name" value="LisH"/>
</dbReference>
<evidence type="ECO:0000256" key="7">
    <source>
        <dbReference type="ARBA" id="ARBA00025801"/>
    </source>
</evidence>
<evidence type="ECO:0000256" key="6">
    <source>
        <dbReference type="ARBA" id="ARBA00023242"/>
    </source>
</evidence>
<evidence type="ECO:0000256" key="8">
    <source>
        <dbReference type="ARBA" id="ARBA00026184"/>
    </source>
</evidence>
<dbReference type="GO" id="GO:0000398">
    <property type="term" value="P:mRNA splicing, via spliceosome"/>
    <property type="evidence" value="ECO:0007669"/>
    <property type="project" value="InterPro"/>
</dbReference>
<dbReference type="PANTHER" id="PTHR22848">
    <property type="entry name" value="WD40 REPEAT PROTEIN"/>
    <property type="match status" value="1"/>
</dbReference>
<dbReference type="PROSITE" id="PS50294">
    <property type="entry name" value="WD_REPEATS_REGION"/>
    <property type="match status" value="4"/>
</dbReference>
<dbReference type="InterPro" id="IPR015943">
    <property type="entry name" value="WD40/YVTN_repeat-like_dom_sf"/>
</dbReference>
<reference evidence="11 12" key="1">
    <citation type="journal article" date="2024" name="Science">
        <title>Giant polyketide synthase enzymes in the biosynthesis of giant marine polyether toxins.</title>
        <authorList>
            <person name="Fallon T.R."/>
            <person name="Shende V.V."/>
            <person name="Wierzbicki I.H."/>
            <person name="Pendleton A.L."/>
            <person name="Watervoot N.F."/>
            <person name="Auber R.P."/>
            <person name="Gonzalez D.J."/>
            <person name="Wisecaver J.H."/>
            <person name="Moore B.S."/>
        </authorList>
    </citation>
    <scope>NUCLEOTIDE SEQUENCE [LARGE SCALE GENOMIC DNA]</scope>
    <source>
        <strain evidence="11 12">12B1</strain>
    </source>
</reference>
<accession>A0AB34IC34</accession>
<evidence type="ECO:0000256" key="9">
    <source>
        <dbReference type="PROSITE-ProRule" id="PRU00221"/>
    </source>
</evidence>
<keyword evidence="5" id="KW-0508">mRNA splicing</keyword>
<feature type="repeat" description="WD" evidence="9">
    <location>
        <begin position="348"/>
        <end position="389"/>
    </location>
</feature>
<keyword evidence="6" id="KW-0539">Nucleus</keyword>
<feature type="repeat" description="WD" evidence="9">
    <location>
        <begin position="306"/>
        <end position="347"/>
    </location>
</feature>
<evidence type="ECO:0000259" key="10">
    <source>
        <dbReference type="PROSITE" id="PS50897"/>
    </source>
</evidence>
<keyword evidence="12" id="KW-1185">Reference proteome</keyword>
<evidence type="ECO:0000313" key="11">
    <source>
        <dbReference type="EMBL" id="KAL1496027.1"/>
    </source>
</evidence>
<feature type="repeat" description="WD" evidence="9">
    <location>
        <begin position="482"/>
        <end position="518"/>
    </location>
</feature>
<keyword evidence="2 9" id="KW-0853">WD repeat</keyword>
<dbReference type="InterPro" id="IPR006595">
    <property type="entry name" value="CTLH_C"/>
</dbReference>
<keyword evidence="4" id="KW-0677">Repeat</keyword>
<dbReference type="Proteomes" id="UP001515480">
    <property type="component" value="Unassembled WGS sequence"/>
</dbReference>
<keyword evidence="3" id="KW-0507">mRNA processing</keyword>
<dbReference type="PRINTS" id="PR00320">
    <property type="entry name" value="GPROTEINBRPT"/>
</dbReference>
<dbReference type="PROSITE" id="PS50082">
    <property type="entry name" value="WD_REPEATS_2"/>
    <property type="match status" value="5"/>
</dbReference>
<dbReference type="SUPFAM" id="SSF50978">
    <property type="entry name" value="WD40 repeat-like"/>
    <property type="match status" value="1"/>
</dbReference>
<dbReference type="PROSITE" id="PS00678">
    <property type="entry name" value="WD_REPEATS_1"/>
    <property type="match status" value="2"/>
</dbReference>
<evidence type="ECO:0000256" key="5">
    <source>
        <dbReference type="ARBA" id="ARBA00023187"/>
    </source>
</evidence>
<dbReference type="SMART" id="SM00320">
    <property type="entry name" value="WD40"/>
    <property type="match status" value="6"/>
</dbReference>
<evidence type="ECO:0000313" key="12">
    <source>
        <dbReference type="Proteomes" id="UP001515480"/>
    </source>
</evidence>
<dbReference type="InterPro" id="IPR019775">
    <property type="entry name" value="WD40_repeat_CS"/>
</dbReference>
<dbReference type="PROSITE" id="PS50897">
    <property type="entry name" value="CTLH"/>
    <property type="match status" value="1"/>
</dbReference>
<feature type="domain" description="CTLH" evidence="10">
    <location>
        <begin position="43"/>
        <end position="95"/>
    </location>
</feature>
<organism evidence="11 12">
    <name type="scientific">Prymnesium parvum</name>
    <name type="common">Toxic golden alga</name>
    <dbReference type="NCBI Taxonomy" id="97485"/>
    <lineage>
        <taxon>Eukaryota</taxon>
        <taxon>Haptista</taxon>
        <taxon>Haptophyta</taxon>
        <taxon>Prymnesiophyceae</taxon>
        <taxon>Prymnesiales</taxon>
        <taxon>Prymnesiaceae</taxon>
        <taxon>Prymnesium</taxon>
    </lineage>
</organism>
<protein>
    <recommendedName>
        <fullName evidence="8">WD40 repeat-containing protein SMU1</fullName>
    </recommendedName>
</protein>
<evidence type="ECO:0000256" key="4">
    <source>
        <dbReference type="ARBA" id="ARBA00022737"/>
    </source>
</evidence>
<sequence length="518" mass="57578">MSTHEVEVEATDVVKLILQFLKENSLTASLHAMQEETKVALNTVDDVDAFVSDVRHGHWDAVMGVVATLQLPRRLTMELYEQLVFELLEMRELDTARQVLRAAPALVWMKEAHAARFQKLEALAGRPYFDARDAYAEGSSKERRRHEIAEQLKAEVSVVPPSRLLSLLGQALKWQQHQGQLPAGAKFDLFRGGVAHRVLEPETYVSALGPTIKFGKKSHAEVARFSPDGQYLVSGSLDGFVEVWDFERGKLRKDLPYQEKDELMMHDEPVLSLAFSRDSELLASGSQDGNIKVWRLRTGQCLRRFMKAHSQGVTCLSFSKDSSQVASGSFDALGRVHGLKSGKALKELRGHSSYINEIAFSPDAARIVSASSDGSVRVWDAKTCDCIHQFRPPQPSASELAVNNLHFLPSNPDHIVVCNRSPNIYIMDLSGTLVQTLSSGKREGGDFVQCCVSAQGGWVHGIAEDSYLYSFDLKDGKLQNLLKVHEKDAIGLTIHPHRNLIATWATEGTLKLWHSSAE</sequence>
<dbReference type="CDD" id="cd00200">
    <property type="entry name" value="WD40"/>
    <property type="match status" value="1"/>
</dbReference>
<dbReference type="GO" id="GO:0016607">
    <property type="term" value="C:nuclear speck"/>
    <property type="evidence" value="ECO:0007669"/>
    <property type="project" value="UniProtKB-SubCell"/>
</dbReference>
<dbReference type="InterPro" id="IPR045184">
    <property type="entry name" value="SMU1"/>
</dbReference>